<keyword evidence="3 8" id="KW-0597">Phosphoprotein</keyword>
<dbReference type="CDD" id="cd00082">
    <property type="entry name" value="HisKA"/>
    <property type="match status" value="1"/>
</dbReference>
<dbReference type="PROSITE" id="PS50109">
    <property type="entry name" value="HIS_KIN"/>
    <property type="match status" value="1"/>
</dbReference>
<dbReference type="SUPFAM" id="SSF52172">
    <property type="entry name" value="CheY-like"/>
    <property type="match status" value="1"/>
</dbReference>
<evidence type="ECO:0000259" key="10">
    <source>
        <dbReference type="PROSITE" id="PS50110"/>
    </source>
</evidence>
<comment type="catalytic activity">
    <reaction evidence="1">
        <text>ATP + protein L-histidine = ADP + protein N-phospho-L-histidine.</text>
        <dbReference type="EC" id="2.7.13.3"/>
    </reaction>
</comment>
<evidence type="ECO:0000313" key="12">
    <source>
        <dbReference type="Proteomes" id="UP000218785"/>
    </source>
</evidence>
<dbReference type="Gene3D" id="3.30.565.10">
    <property type="entry name" value="Histidine kinase-like ATPase, C-terminal domain"/>
    <property type="match status" value="1"/>
</dbReference>
<dbReference type="SMART" id="SM00387">
    <property type="entry name" value="HATPase_c"/>
    <property type="match status" value="1"/>
</dbReference>
<dbReference type="KEGG" id="ttq:NIES37_28660"/>
<dbReference type="PANTHER" id="PTHR43711:SF26">
    <property type="entry name" value="SENSOR HISTIDINE KINASE RCSC"/>
    <property type="match status" value="1"/>
</dbReference>
<feature type="domain" description="Histidine kinase" evidence="9">
    <location>
        <begin position="147"/>
        <end position="367"/>
    </location>
</feature>
<dbReference type="Pfam" id="PF00512">
    <property type="entry name" value="HisKA"/>
    <property type="match status" value="1"/>
</dbReference>
<dbReference type="InterPro" id="IPR005467">
    <property type="entry name" value="His_kinase_dom"/>
</dbReference>
<dbReference type="EC" id="2.7.13.3" evidence="2"/>
<evidence type="ECO:0000256" key="5">
    <source>
        <dbReference type="ARBA" id="ARBA00022777"/>
    </source>
</evidence>
<evidence type="ECO:0000256" key="1">
    <source>
        <dbReference type="ARBA" id="ARBA00000085"/>
    </source>
</evidence>
<dbReference type="InterPro" id="IPR003594">
    <property type="entry name" value="HATPase_dom"/>
</dbReference>
<gene>
    <name evidence="11" type="ORF">NIES37_28660</name>
</gene>
<dbReference type="GO" id="GO:0000155">
    <property type="term" value="F:phosphorelay sensor kinase activity"/>
    <property type="evidence" value="ECO:0007669"/>
    <property type="project" value="InterPro"/>
</dbReference>
<organism evidence="11 12">
    <name type="scientific">Tolypothrix tenuis PCC 7101</name>
    <dbReference type="NCBI Taxonomy" id="231146"/>
    <lineage>
        <taxon>Bacteria</taxon>
        <taxon>Bacillati</taxon>
        <taxon>Cyanobacteriota</taxon>
        <taxon>Cyanophyceae</taxon>
        <taxon>Nostocales</taxon>
        <taxon>Tolypothrichaceae</taxon>
        <taxon>Tolypothrix</taxon>
    </lineage>
</organism>
<accession>A0A1Z4MZG9</accession>
<dbReference type="FunFam" id="3.30.565.10:FF:000006">
    <property type="entry name" value="Sensor histidine kinase WalK"/>
    <property type="match status" value="1"/>
</dbReference>
<evidence type="ECO:0000256" key="2">
    <source>
        <dbReference type="ARBA" id="ARBA00012438"/>
    </source>
</evidence>
<keyword evidence="12" id="KW-1185">Reference proteome</keyword>
<dbReference type="PANTHER" id="PTHR43711">
    <property type="entry name" value="TWO-COMPONENT HISTIDINE KINASE"/>
    <property type="match status" value="1"/>
</dbReference>
<feature type="domain" description="Response regulatory" evidence="10">
    <location>
        <begin position="7"/>
        <end position="124"/>
    </location>
</feature>
<dbReference type="InterPro" id="IPR001789">
    <property type="entry name" value="Sig_transdc_resp-reg_receiver"/>
</dbReference>
<dbReference type="InterPro" id="IPR003661">
    <property type="entry name" value="HisK_dim/P_dom"/>
</dbReference>
<keyword evidence="4" id="KW-0808">Transferase</keyword>
<dbReference type="InterPro" id="IPR011006">
    <property type="entry name" value="CheY-like_superfamily"/>
</dbReference>
<dbReference type="RefSeq" id="WP_096576651.1">
    <property type="nucleotide sequence ID" value="NZ_CAWNJS010000001.1"/>
</dbReference>
<proteinExistence type="predicted"/>
<evidence type="ECO:0000256" key="6">
    <source>
        <dbReference type="ARBA" id="ARBA00023012"/>
    </source>
</evidence>
<dbReference type="Pfam" id="PF00072">
    <property type="entry name" value="Response_reg"/>
    <property type="match status" value="1"/>
</dbReference>
<dbReference type="InterPro" id="IPR036890">
    <property type="entry name" value="HATPase_C_sf"/>
</dbReference>
<dbReference type="SMART" id="SM00388">
    <property type="entry name" value="HisKA"/>
    <property type="match status" value="1"/>
</dbReference>
<reference evidence="11 12" key="1">
    <citation type="submission" date="2017-06" db="EMBL/GenBank/DDBJ databases">
        <title>Genome sequencing of cyanobaciteial culture collection at National Institute for Environmental Studies (NIES).</title>
        <authorList>
            <person name="Hirose Y."/>
            <person name="Shimura Y."/>
            <person name="Fujisawa T."/>
            <person name="Nakamura Y."/>
            <person name="Kawachi M."/>
        </authorList>
    </citation>
    <scope>NUCLEOTIDE SEQUENCE [LARGE SCALE GENOMIC DNA]</scope>
    <source>
        <strain evidence="11 12">NIES-37</strain>
    </source>
</reference>
<keyword evidence="6" id="KW-0902">Two-component regulatory system</keyword>
<dbReference type="Gene3D" id="3.40.50.2300">
    <property type="match status" value="1"/>
</dbReference>
<evidence type="ECO:0000256" key="7">
    <source>
        <dbReference type="ARBA" id="ARBA00055745"/>
    </source>
</evidence>
<dbReference type="EMBL" id="AP018248">
    <property type="protein sequence ID" value="BAY98888.1"/>
    <property type="molecule type" value="Genomic_DNA"/>
</dbReference>
<dbReference type="Proteomes" id="UP000218785">
    <property type="component" value="Chromosome"/>
</dbReference>
<evidence type="ECO:0000259" key="9">
    <source>
        <dbReference type="PROSITE" id="PS50109"/>
    </source>
</evidence>
<comment type="function">
    <text evidence="7">Photoreceptor which exists in two forms that are reversibly interconvertible by light: the R form that absorbs maximally in the red region of the spectrum and the FR form that absorbs maximally in the far-red region.</text>
</comment>
<dbReference type="PRINTS" id="PR00344">
    <property type="entry name" value="BCTRLSENSOR"/>
</dbReference>
<dbReference type="SUPFAM" id="SSF55874">
    <property type="entry name" value="ATPase domain of HSP90 chaperone/DNA topoisomerase II/histidine kinase"/>
    <property type="match status" value="1"/>
</dbReference>
<feature type="modified residue" description="4-aspartylphosphate" evidence="8">
    <location>
        <position position="59"/>
    </location>
</feature>
<dbReference type="SMART" id="SM00448">
    <property type="entry name" value="REC"/>
    <property type="match status" value="1"/>
</dbReference>
<dbReference type="InterPro" id="IPR004358">
    <property type="entry name" value="Sig_transdc_His_kin-like_C"/>
</dbReference>
<dbReference type="AlphaFoldDB" id="A0A1Z4MZG9"/>
<keyword evidence="5 11" id="KW-0418">Kinase</keyword>
<dbReference type="Gene3D" id="1.10.287.130">
    <property type="match status" value="1"/>
</dbReference>
<evidence type="ECO:0000256" key="4">
    <source>
        <dbReference type="ARBA" id="ARBA00022679"/>
    </source>
</evidence>
<dbReference type="InterPro" id="IPR050736">
    <property type="entry name" value="Sensor_HK_Regulatory"/>
</dbReference>
<dbReference type="CDD" id="cd00156">
    <property type="entry name" value="REC"/>
    <property type="match status" value="1"/>
</dbReference>
<name>A0A1Z4MZG9_9CYAN</name>
<dbReference type="CDD" id="cd00075">
    <property type="entry name" value="HATPase"/>
    <property type="match status" value="1"/>
</dbReference>
<dbReference type="Pfam" id="PF02518">
    <property type="entry name" value="HATPase_c"/>
    <property type="match status" value="1"/>
</dbReference>
<evidence type="ECO:0000256" key="8">
    <source>
        <dbReference type="PROSITE-ProRule" id="PRU00169"/>
    </source>
</evidence>
<evidence type="ECO:0000313" key="11">
    <source>
        <dbReference type="EMBL" id="BAY98888.1"/>
    </source>
</evidence>
<sequence length="375" mass="42201">MESDILAVLLVEDNLADVAILTEILQDSDAQSWQITHFKRLHLALQQLQDSEFDVILLDLSLPDSQGLDTVIQMQAAVPHLPIVVLTGLPDKKLALEALAVGAQDYLVKGQISSQLLVKTVEYAIKRMQILRKEKELSQMRARFISTASHEFRTPLTIIASSTEYLAAYSYRVSQEKQQQHLERIEKAIKHMTQLLDDVLMLNLADLEQLQLNLETLDLVKFCHDLVADLEANSYGHRIIFTATKNHQQLTTLTTKIDQKLIRQILTNLLNNALKYSLPESMIDFQIIVKDCDIIFQIQDYGVGIPQEDQVNLFQPFQRARNVGTISGTGLGLSIVKRCVDLHKGTITVSSQVRQGTIFTVNIPYIGGDCNLTLN</sequence>
<evidence type="ECO:0000256" key="3">
    <source>
        <dbReference type="ARBA" id="ARBA00022553"/>
    </source>
</evidence>
<dbReference type="PROSITE" id="PS50110">
    <property type="entry name" value="RESPONSE_REGULATORY"/>
    <property type="match status" value="1"/>
</dbReference>
<protein>
    <recommendedName>
        <fullName evidence="2">histidine kinase</fullName>
        <ecNumber evidence="2">2.7.13.3</ecNumber>
    </recommendedName>
</protein>